<dbReference type="Pfam" id="PF13499">
    <property type="entry name" value="EF-hand_7"/>
    <property type="match status" value="1"/>
</dbReference>
<reference evidence="7" key="1">
    <citation type="submission" date="2021-01" db="EMBL/GenBank/DDBJ databases">
        <authorList>
            <person name="Eckstrom K.M.E."/>
        </authorList>
    </citation>
    <scope>NUCLEOTIDE SEQUENCE</scope>
    <source>
        <strain evidence="7">UVCC 0001</strain>
    </source>
</reference>
<keyword evidence="4" id="KW-0677">Repeat</keyword>
<evidence type="ECO:0000259" key="6">
    <source>
        <dbReference type="PROSITE" id="PS50222"/>
    </source>
</evidence>
<evidence type="ECO:0000256" key="4">
    <source>
        <dbReference type="ARBA" id="ARBA00022737"/>
    </source>
</evidence>
<keyword evidence="3" id="KW-0479">Metal-binding</keyword>
<dbReference type="Pfam" id="PF13405">
    <property type="entry name" value="EF-hand_6"/>
    <property type="match status" value="1"/>
</dbReference>
<sequence length="154" mass="17611">MQWFRQIDKDRSGTLDVHELQQALALGRINFSLKTVQCIIRLYDSDGDGKIGVEEYKRLHLFLSNVTQAFRRYDADRSGSLDEREIKTALRDAGFQLEEPAFKALSNSMCLTEFMGMTIFLQSLSSTFRAFDPQSRGQVTLSFNQAVYFVSNCT</sequence>
<dbReference type="PANTHER" id="PTHR46212">
    <property type="entry name" value="PEFLIN"/>
    <property type="match status" value="1"/>
</dbReference>
<evidence type="ECO:0000256" key="2">
    <source>
        <dbReference type="ARBA" id="ARBA00022490"/>
    </source>
</evidence>
<gene>
    <name evidence="7" type="ORF">QBZ16_001045</name>
</gene>
<dbReference type="PROSITE" id="PS50222">
    <property type="entry name" value="EF_HAND_2"/>
    <property type="match status" value="3"/>
</dbReference>
<dbReference type="GO" id="GO:0005509">
    <property type="term" value="F:calcium ion binding"/>
    <property type="evidence" value="ECO:0007669"/>
    <property type="project" value="InterPro"/>
</dbReference>
<dbReference type="Gene3D" id="1.10.238.10">
    <property type="entry name" value="EF-hand"/>
    <property type="match status" value="1"/>
</dbReference>
<evidence type="ECO:0000256" key="1">
    <source>
        <dbReference type="ARBA" id="ARBA00004496"/>
    </source>
</evidence>
<dbReference type="InterPro" id="IPR051426">
    <property type="entry name" value="Peflin/Sorcin_CaBP"/>
</dbReference>
<feature type="domain" description="EF-hand" evidence="6">
    <location>
        <begin position="68"/>
        <end position="96"/>
    </location>
</feature>
<comment type="subcellular location">
    <subcellularLocation>
        <location evidence="1">Cytoplasm</location>
    </subcellularLocation>
</comment>
<dbReference type="PANTHER" id="PTHR46212:SF3">
    <property type="entry name" value="GH27120P"/>
    <property type="match status" value="1"/>
</dbReference>
<dbReference type="GO" id="GO:0048306">
    <property type="term" value="F:calcium-dependent protein binding"/>
    <property type="evidence" value="ECO:0007669"/>
    <property type="project" value="UniProtKB-ARBA"/>
</dbReference>
<dbReference type="Proteomes" id="UP001255856">
    <property type="component" value="Unassembled WGS sequence"/>
</dbReference>
<comment type="caution">
    <text evidence="7">The sequence shown here is derived from an EMBL/GenBank/DDBJ whole genome shotgun (WGS) entry which is preliminary data.</text>
</comment>
<evidence type="ECO:0000313" key="8">
    <source>
        <dbReference type="Proteomes" id="UP001255856"/>
    </source>
</evidence>
<keyword evidence="2" id="KW-0963">Cytoplasm</keyword>
<evidence type="ECO:0000313" key="7">
    <source>
        <dbReference type="EMBL" id="KAK2076519.1"/>
    </source>
</evidence>
<dbReference type="GO" id="GO:0005737">
    <property type="term" value="C:cytoplasm"/>
    <property type="evidence" value="ECO:0007669"/>
    <property type="project" value="UniProtKB-SubCell"/>
</dbReference>
<dbReference type="InterPro" id="IPR018247">
    <property type="entry name" value="EF_Hand_1_Ca_BS"/>
</dbReference>
<feature type="domain" description="EF-hand" evidence="6">
    <location>
        <begin position="31"/>
        <end position="66"/>
    </location>
</feature>
<evidence type="ECO:0000256" key="5">
    <source>
        <dbReference type="ARBA" id="ARBA00022837"/>
    </source>
</evidence>
<organism evidence="7 8">
    <name type="scientific">Prototheca wickerhamii</name>
    <dbReference type="NCBI Taxonomy" id="3111"/>
    <lineage>
        <taxon>Eukaryota</taxon>
        <taxon>Viridiplantae</taxon>
        <taxon>Chlorophyta</taxon>
        <taxon>core chlorophytes</taxon>
        <taxon>Trebouxiophyceae</taxon>
        <taxon>Chlorellales</taxon>
        <taxon>Chlorellaceae</taxon>
        <taxon>Prototheca</taxon>
    </lineage>
</organism>
<keyword evidence="5" id="KW-0106">Calcium</keyword>
<feature type="domain" description="EF-hand" evidence="6">
    <location>
        <begin position="1"/>
        <end position="30"/>
    </location>
</feature>
<dbReference type="SMART" id="SM00054">
    <property type="entry name" value="EFh"/>
    <property type="match status" value="3"/>
</dbReference>
<dbReference type="PROSITE" id="PS00018">
    <property type="entry name" value="EF_HAND_1"/>
    <property type="match status" value="3"/>
</dbReference>
<dbReference type="EMBL" id="JASFZW010000010">
    <property type="protein sequence ID" value="KAK2076519.1"/>
    <property type="molecule type" value="Genomic_DNA"/>
</dbReference>
<dbReference type="SUPFAM" id="SSF47473">
    <property type="entry name" value="EF-hand"/>
    <property type="match status" value="1"/>
</dbReference>
<dbReference type="InterPro" id="IPR011992">
    <property type="entry name" value="EF-hand-dom_pair"/>
</dbReference>
<name>A0AAD9IE22_PROWI</name>
<dbReference type="InterPro" id="IPR002048">
    <property type="entry name" value="EF_hand_dom"/>
</dbReference>
<evidence type="ECO:0000256" key="3">
    <source>
        <dbReference type="ARBA" id="ARBA00022723"/>
    </source>
</evidence>
<keyword evidence="8" id="KW-1185">Reference proteome</keyword>
<protein>
    <recommendedName>
        <fullName evidence="6">EF-hand domain-containing protein</fullName>
    </recommendedName>
</protein>
<accession>A0AAD9IE22</accession>
<dbReference type="AlphaFoldDB" id="A0AAD9IE22"/>
<proteinExistence type="predicted"/>